<evidence type="ECO:0000256" key="2">
    <source>
        <dbReference type="ARBA" id="ARBA00023015"/>
    </source>
</evidence>
<dbReference type="GO" id="GO:0045892">
    <property type="term" value="P:negative regulation of DNA-templated transcription"/>
    <property type="evidence" value="ECO:0007669"/>
    <property type="project" value="InterPro"/>
</dbReference>
<evidence type="ECO:0000256" key="4">
    <source>
        <dbReference type="ARBA" id="ARBA00023163"/>
    </source>
</evidence>
<dbReference type="STRING" id="659014.SAMN04487996_10783"/>
<dbReference type="SUPFAM" id="SSF46785">
    <property type="entry name" value="Winged helix' DNA-binding domain"/>
    <property type="match status" value="1"/>
</dbReference>
<protein>
    <submittedName>
        <fullName evidence="5">Predicted transcriptional regulator</fullName>
    </submittedName>
</protein>
<dbReference type="PIRSF" id="PIRSF019455">
    <property type="entry name" value="CopR_AtkY"/>
    <property type="match status" value="1"/>
</dbReference>
<dbReference type="Gene3D" id="1.10.10.10">
    <property type="entry name" value="Winged helix-like DNA-binding domain superfamily/Winged helix DNA-binding domain"/>
    <property type="match status" value="1"/>
</dbReference>
<comment type="similarity">
    <text evidence="1">Belongs to the BlaI transcriptional regulatory family.</text>
</comment>
<dbReference type="Pfam" id="PF03965">
    <property type="entry name" value="Penicillinase_R"/>
    <property type="match status" value="1"/>
</dbReference>
<dbReference type="InterPro" id="IPR005650">
    <property type="entry name" value="BlaI_family"/>
</dbReference>
<evidence type="ECO:0000256" key="3">
    <source>
        <dbReference type="ARBA" id="ARBA00023125"/>
    </source>
</evidence>
<keyword evidence="4" id="KW-0804">Transcription</keyword>
<reference evidence="6" key="1">
    <citation type="submission" date="2016-10" db="EMBL/GenBank/DDBJ databases">
        <authorList>
            <person name="Varghese N."/>
            <person name="Submissions S."/>
        </authorList>
    </citation>
    <scope>NUCLEOTIDE SEQUENCE [LARGE SCALE GENOMIC DNA]</scope>
    <source>
        <strain evidence="6">DSM 25329</strain>
    </source>
</reference>
<evidence type="ECO:0000256" key="1">
    <source>
        <dbReference type="ARBA" id="ARBA00011046"/>
    </source>
</evidence>
<evidence type="ECO:0000313" key="6">
    <source>
        <dbReference type="Proteomes" id="UP000198748"/>
    </source>
</evidence>
<dbReference type="Gene3D" id="1.10.4040.10">
    <property type="entry name" value="Penicillinase repressor domain"/>
    <property type="match status" value="1"/>
</dbReference>
<proteinExistence type="inferred from homology"/>
<dbReference type="AlphaFoldDB" id="A0A1G7G123"/>
<dbReference type="InterPro" id="IPR036390">
    <property type="entry name" value="WH_DNA-bd_sf"/>
</dbReference>
<dbReference type="GO" id="GO:0003677">
    <property type="term" value="F:DNA binding"/>
    <property type="evidence" value="ECO:0007669"/>
    <property type="project" value="UniProtKB-KW"/>
</dbReference>
<organism evidence="5 6">
    <name type="scientific">Dyadobacter soli</name>
    <dbReference type="NCBI Taxonomy" id="659014"/>
    <lineage>
        <taxon>Bacteria</taxon>
        <taxon>Pseudomonadati</taxon>
        <taxon>Bacteroidota</taxon>
        <taxon>Cytophagia</taxon>
        <taxon>Cytophagales</taxon>
        <taxon>Spirosomataceae</taxon>
        <taxon>Dyadobacter</taxon>
    </lineage>
</organism>
<sequence length="126" mass="14609">MHMEMRSLTRAEAEIMKILWQLGKAFVKDILAQMADPKPAYTTVATFVRILEKKEMVAHKTYGNTHEYYPLVSEADYRKHEAKQLVENYFENSVTSLVSFFLNDSALTESDLDDLAAFIEKKRARK</sequence>
<dbReference type="EMBL" id="FNAN01000007">
    <property type="protein sequence ID" value="SDE81823.1"/>
    <property type="molecule type" value="Genomic_DNA"/>
</dbReference>
<accession>A0A1G7G123</accession>
<name>A0A1G7G123_9BACT</name>
<dbReference type="InterPro" id="IPR036388">
    <property type="entry name" value="WH-like_DNA-bd_sf"/>
</dbReference>
<dbReference type="Proteomes" id="UP000198748">
    <property type="component" value="Unassembled WGS sequence"/>
</dbReference>
<keyword evidence="3" id="KW-0238">DNA-binding</keyword>
<keyword evidence="6" id="KW-1185">Reference proteome</keyword>
<keyword evidence="2" id="KW-0805">Transcription regulation</keyword>
<evidence type="ECO:0000313" key="5">
    <source>
        <dbReference type="EMBL" id="SDE81823.1"/>
    </source>
</evidence>
<gene>
    <name evidence="5" type="ORF">SAMN04487996_10783</name>
</gene>